<sequence>MKKSFILLLFAFSVILAGCQSEEENLVDELFKNAEEMLNSDELIQGAEEFINSDELKNGTEQFINSFNEVANQLGEQLENGQNFLNLSETEIFGYVATYLDVPLDYLIIDAYPNGDKISIEVRQNNEAMGVGDPNVTPLLGMFEVRTDGKLYVMDQSSGDYVPVN</sequence>
<keyword evidence="1" id="KW-0732">Signal</keyword>
<dbReference type="AlphaFoldDB" id="A0A0A3J5N6"/>
<organism evidence="2 3">
    <name type="scientific">Ureibacillus massiliensis 4400831 = CIP 108448 = CCUG 49529</name>
    <dbReference type="NCBI Taxonomy" id="1211035"/>
    <lineage>
        <taxon>Bacteria</taxon>
        <taxon>Bacillati</taxon>
        <taxon>Bacillota</taxon>
        <taxon>Bacilli</taxon>
        <taxon>Bacillales</taxon>
        <taxon>Caryophanaceae</taxon>
        <taxon>Ureibacillus</taxon>
    </lineage>
</organism>
<feature type="chain" id="PRO_5039231890" description="DUF3887 domain-containing protein" evidence="1">
    <location>
        <begin position="18"/>
        <end position="165"/>
    </location>
</feature>
<evidence type="ECO:0000313" key="3">
    <source>
        <dbReference type="Proteomes" id="UP000030595"/>
    </source>
</evidence>
<feature type="signal peptide" evidence="1">
    <location>
        <begin position="1"/>
        <end position="17"/>
    </location>
</feature>
<dbReference type="RefSeq" id="WP_036170836.1">
    <property type="nucleotide sequence ID" value="NZ_AVCZ01000001.1"/>
</dbReference>
<evidence type="ECO:0000256" key="1">
    <source>
        <dbReference type="SAM" id="SignalP"/>
    </source>
</evidence>
<accession>A0A0A3J5N6</accession>
<name>A0A0A3J5N6_9BACL</name>
<comment type="caution">
    <text evidence="2">The sequence shown here is derived from an EMBL/GenBank/DDBJ whole genome shotgun (WGS) entry which is preliminary data.</text>
</comment>
<evidence type="ECO:0008006" key="4">
    <source>
        <dbReference type="Google" id="ProtNLM"/>
    </source>
</evidence>
<dbReference type="EMBL" id="JPVQ01000001">
    <property type="protein sequence ID" value="KGR92324.1"/>
    <property type="molecule type" value="Genomic_DNA"/>
</dbReference>
<dbReference type="Proteomes" id="UP000030595">
    <property type="component" value="Unassembled WGS sequence"/>
</dbReference>
<protein>
    <recommendedName>
        <fullName evidence="4">DUF3887 domain-containing protein</fullName>
    </recommendedName>
</protein>
<dbReference type="PROSITE" id="PS51257">
    <property type="entry name" value="PROKAR_LIPOPROTEIN"/>
    <property type="match status" value="1"/>
</dbReference>
<reference evidence="2 3" key="1">
    <citation type="submission" date="2014-02" db="EMBL/GenBank/DDBJ databases">
        <title>Draft genome sequence of Lysinibacillus massiliensis CCUG 49529.</title>
        <authorList>
            <person name="Zhang F."/>
            <person name="Wang G."/>
            <person name="Zhang L."/>
        </authorList>
    </citation>
    <scope>NUCLEOTIDE SEQUENCE [LARGE SCALE GENOMIC DNA]</scope>
    <source>
        <strain evidence="2 3">CCUG 49529</strain>
    </source>
</reference>
<gene>
    <name evidence="2" type="ORF">CD30_00415</name>
</gene>
<proteinExistence type="predicted"/>
<keyword evidence="3" id="KW-1185">Reference proteome</keyword>
<evidence type="ECO:0000313" key="2">
    <source>
        <dbReference type="EMBL" id="KGR92324.1"/>
    </source>
</evidence>